<reference evidence="4" key="3">
    <citation type="journal article" date="2005" name="Nature">
        <title>The map-based sequence of the rice genome.</title>
        <authorList>
            <consortium name="International rice genome sequencing project (IRGSP)"/>
            <person name="Matsumoto T."/>
            <person name="Wu J."/>
            <person name="Kanamori H."/>
            <person name="Katayose Y."/>
            <person name="Fujisawa M."/>
            <person name="Namiki N."/>
            <person name="Mizuno H."/>
            <person name="Yamamoto K."/>
            <person name="Antonio B.A."/>
            <person name="Baba T."/>
            <person name="Sakata K."/>
            <person name="Nagamura Y."/>
            <person name="Aoki H."/>
            <person name="Arikawa K."/>
            <person name="Arita K."/>
            <person name="Bito T."/>
            <person name="Chiden Y."/>
            <person name="Fujitsuka N."/>
            <person name="Fukunaka R."/>
            <person name="Hamada M."/>
            <person name="Harada C."/>
            <person name="Hayashi A."/>
            <person name="Hijishita S."/>
            <person name="Honda M."/>
            <person name="Hosokawa S."/>
            <person name="Ichikawa Y."/>
            <person name="Idonuma A."/>
            <person name="Iijima M."/>
            <person name="Ikeda M."/>
            <person name="Ikeno M."/>
            <person name="Ito K."/>
            <person name="Ito S."/>
            <person name="Ito T."/>
            <person name="Ito Y."/>
            <person name="Ito Y."/>
            <person name="Iwabuchi A."/>
            <person name="Kamiya K."/>
            <person name="Karasawa W."/>
            <person name="Kurita K."/>
            <person name="Katagiri S."/>
            <person name="Kikuta A."/>
            <person name="Kobayashi H."/>
            <person name="Kobayashi N."/>
            <person name="Machita K."/>
            <person name="Maehara T."/>
            <person name="Masukawa M."/>
            <person name="Mizubayashi T."/>
            <person name="Mukai Y."/>
            <person name="Nagasaki H."/>
            <person name="Nagata Y."/>
            <person name="Naito S."/>
            <person name="Nakashima M."/>
            <person name="Nakama Y."/>
            <person name="Nakamichi Y."/>
            <person name="Nakamura M."/>
            <person name="Meguro A."/>
            <person name="Negishi M."/>
            <person name="Ohta I."/>
            <person name="Ohta T."/>
            <person name="Okamoto M."/>
            <person name="Ono N."/>
            <person name="Saji S."/>
            <person name="Sakaguchi M."/>
            <person name="Sakai K."/>
            <person name="Shibata M."/>
            <person name="Shimokawa T."/>
            <person name="Song J."/>
            <person name="Takazaki Y."/>
            <person name="Terasawa K."/>
            <person name="Tsugane M."/>
            <person name="Tsuji K."/>
            <person name="Ueda S."/>
            <person name="Waki K."/>
            <person name="Yamagata H."/>
            <person name="Yamamoto M."/>
            <person name="Yamamoto S."/>
            <person name="Yamane H."/>
            <person name="Yoshiki S."/>
            <person name="Yoshihara R."/>
            <person name="Yukawa K."/>
            <person name="Zhong H."/>
            <person name="Yano M."/>
            <person name="Yuan Q."/>
            <person name="Ouyang S."/>
            <person name="Liu J."/>
            <person name="Jones K.M."/>
            <person name="Gansberger K."/>
            <person name="Moffat K."/>
            <person name="Hill J."/>
            <person name="Bera J."/>
            <person name="Fadrosh D."/>
            <person name="Jin S."/>
            <person name="Johri S."/>
            <person name="Kim M."/>
            <person name="Overton L."/>
            <person name="Reardon M."/>
            <person name="Tsitrin T."/>
            <person name="Vuong H."/>
            <person name="Weaver B."/>
            <person name="Ciecko A."/>
            <person name="Tallon L."/>
            <person name="Jackson J."/>
            <person name="Pai G."/>
            <person name="Aken S.V."/>
            <person name="Utterback T."/>
            <person name="Reidmuller S."/>
            <person name="Feldblyum T."/>
            <person name="Hsiao J."/>
            <person name="Zismann V."/>
            <person name="Iobst S."/>
            <person name="de Vazeille A.R."/>
            <person name="Buell C.R."/>
            <person name="Ying K."/>
            <person name="Li Y."/>
            <person name="Lu T."/>
            <person name="Huang Y."/>
            <person name="Zhao Q."/>
            <person name="Feng Q."/>
            <person name="Zhang L."/>
            <person name="Zhu J."/>
            <person name="Weng Q."/>
            <person name="Mu J."/>
            <person name="Lu Y."/>
            <person name="Fan D."/>
            <person name="Liu Y."/>
            <person name="Guan J."/>
            <person name="Zhang Y."/>
            <person name="Yu S."/>
            <person name="Liu X."/>
            <person name="Zhang Y."/>
            <person name="Hong G."/>
            <person name="Han B."/>
            <person name="Choisne N."/>
            <person name="Demange N."/>
            <person name="Orjeda G."/>
            <person name="Samain S."/>
            <person name="Cattolico L."/>
            <person name="Pelletier E."/>
            <person name="Couloux A."/>
            <person name="Segurens B."/>
            <person name="Wincker P."/>
            <person name="D'Hont A."/>
            <person name="Scarpelli C."/>
            <person name="Weissenbach J."/>
            <person name="Salanoubat M."/>
            <person name="Quetier F."/>
            <person name="Yu Y."/>
            <person name="Kim H.R."/>
            <person name="Rambo T."/>
            <person name="Currie J."/>
            <person name="Collura K."/>
            <person name="Luo M."/>
            <person name="Yang T."/>
            <person name="Ammiraju J.S.S."/>
            <person name="Engler F."/>
            <person name="Soderlund C."/>
            <person name="Wing R.A."/>
            <person name="Palmer L.E."/>
            <person name="de la Bastide M."/>
            <person name="Spiegel L."/>
            <person name="Nascimento L."/>
            <person name="Zutavern T."/>
            <person name="O'Shaughnessy A."/>
            <person name="Dike S."/>
            <person name="Dedhia N."/>
            <person name="Preston R."/>
            <person name="Balija V."/>
            <person name="McCombie W.R."/>
            <person name="Chow T."/>
            <person name="Chen H."/>
            <person name="Chung M."/>
            <person name="Chen C."/>
            <person name="Shaw J."/>
            <person name="Wu H."/>
            <person name="Hsiao K."/>
            <person name="Chao Y."/>
            <person name="Chu M."/>
            <person name="Cheng C."/>
            <person name="Hour A."/>
            <person name="Lee P."/>
            <person name="Lin S."/>
            <person name="Lin Y."/>
            <person name="Liou J."/>
            <person name="Liu S."/>
            <person name="Hsing Y."/>
            <person name="Raghuvanshi S."/>
            <person name="Mohanty A."/>
            <person name="Bharti A.K."/>
            <person name="Gaur A."/>
            <person name="Gupta V."/>
            <person name="Kumar D."/>
            <person name="Ravi V."/>
            <person name="Vij S."/>
            <person name="Kapur A."/>
            <person name="Khurana P."/>
            <person name="Khurana P."/>
            <person name="Khurana J.P."/>
            <person name="Tyagi A.K."/>
            <person name="Gaikwad K."/>
            <person name="Singh A."/>
            <person name="Dalal V."/>
            <person name="Srivastava S."/>
            <person name="Dixit A."/>
            <person name="Pal A.K."/>
            <person name="Ghazi I.A."/>
            <person name="Yadav M."/>
            <person name="Pandit A."/>
            <person name="Bhargava A."/>
            <person name="Sureshbabu K."/>
            <person name="Batra K."/>
            <person name="Sharma T.R."/>
            <person name="Mohapatra T."/>
            <person name="Singh N.K."/>
            <person name="Messing J."/>
            <person name="Nelson A.B."/>
            <person name="Fuks G."/>
            <person name="Kavchok S."/>
            <person name="Keizer G."/>
            <person name="Linton E."/>
            <person name="Llaca V."/>
            <person name="Song R."/>
            <person name="Tanyolac B."/>
            <person name="Young S."/>
            <person name="Ho-Il K."/>
            <person name="Hahn J.H."/>
            <person name="Sangsakoo G."/>
            <person name="Vanavichit A."/>
            <person name="de Mattos Luiz.A.T."/>
            <person name="Zimmer P.D."/>
            <person name="Malone G."/>
            <person name="Dellagostin O."/>
            <person name="de Oliveira A.C."/>
            <person name="Bevan M."/>
            <person name="Bancroft I."/>
            <person name="Minx P."/>
            <person name="Cordum H."/>
            <person name="Wilson R."/>
            <person name="Cheng Z."/>
            <person name="Jin W."/>
            <person name="Jiang J."/>
            <person name="Leong S.A."/>
            <person name="Iwama H."/>
            <person name="Gojobori T."/>
            <person name="Itoh T."/>
            <person name="Niimura Y."/>
            <person name="Fujii Y."/>
            <person name="Habara T."/>
            <person name="Sakai H."/>
            <person name="Sato Y."/>
            <person name="Wilson G."/>
            <person name="Kumar K."/>
            <person name="McCouch S."/>
            <person name="Juretic N."/>
            <person name="Hoen D."/>
            <person name="Wright S."/>
            <person name="Bruskiewich R."/>
            <person name="Bureau T."/>
            <person name="Miyao A."/>
            <person name="Hirochika H."/>
            <person name="Nishikawa T."/>
            <person name="Kadowaki K."/>
            <person name="Sugiura M."/>
            <person name="Burr B."/>
            <person name="Sasaki T."/>
        </authorList>
    </citation>
    <scope>NUCLEOTIDE SEQUENCE [LARGE SCALE GENOMIC DNA]</scope>
    <source>
        <strain evidence="4">cv. Nipponbare</strain>
    </source>
</reference>
<proteinExistence type="predicted"/>
<dbReference type="EMBL" id="AP004154">
    <property type="protein sequence ID" value="BAD09217.1"/>
    <property type="molecule type" value="Genomic_DNA"/>
</dbReference>
<dbReference type="Proteomes" id="UP000000763">
    <property type="component" value="Chromosome 8"/>
</dbReference>
<organism evidence="3 4">
    <name type="scientific">Oryza sativa subsp. japonica</name>
    <name type="common">Rice</name>
    <dbReference type="NCBI Taxonomy" id="39947"/>
    <lineage>
        <taxon>Eukaryota</taxon>
        <taxon>Viridiplantae</taxon>
        <taxon>Streptophyta</taxon>
        <taxon>Embryophyta</taxon>
        <taxon>Tracheophyta</taxon>
        <taxon>Spermatophyta</taxon>
        <taxon>Magnoliopsida</taxon>
        <taxon>Liliopsida</taxon>
        <taxon>Poales</taxon>
        <taxon>Poaceae</taxon>
        <taxon>BOP clade</taxon>
        <taxon>Oryzoideae</taxon>
        <taxon>Oryzeae</taxon>
        <taxon>Oryzinae</taxon>
        <taxon>Oryza</taxon>
        <taxon>Oryza sativa</taxon>
    </lineage>
</organism>
<reference evidence="3" key="2">
    <citation type="submission" date="2001-09" db="EMBL/GenBank/DDBJ databases">
        <title>Oryza sativa nipponbare(GA3) genomic DNA, chromosome 8, BAC clone:OJ1111_E05.</title>
        <authorList>
            <person name="Sasaki T."/>
            <person name="Matsumoto T."/>
            <person name="Yamamoto K."/>
        </authorList>
    </citation>
    <scope>NUCLEOTIDE SEQUENCE</scope>
</reference>
<protein>
    <submittedName>
        <fullName evidence="3">Uncharacterized protein</fullName>
    </submittedName>
</protein>
<accession>Q6ZG33</accession>
<dbReference type="EMBL" id="AP003917">
    <property type="protein sequence ID" value="BAD08995.1"/>
    <property type="molecule type" value="Genomic_DNA"/>
</dbReference>
<gene>
    <name evidence="3" type="ORF">OJ1111_E05.38</name>
    <name evidence="2" type="ORF">OJ1666_A04.4</name>
</gene>
<sequence>MAKERDGLGRGDGPGEENRSIQKYREGLGMYQGKLKEESWKSFKRNTWVFVLGNIGWSQGKDSRRDLNNSGFVEVFGEDSKEGFEFQNFDFRDLNRKRNLDEGEDFDFDEREQRD</sequence>
<reference evidence="4" key="4">
    <citation type="journal article" date="2008" name="Nucleic Acids Res.">
        <title>The rice annotation project database (RAP-DB): 2008 update.</title>
        <authorList>
            <consortium name="The rice annotation project (RAP)"/>
        </authorList>
    </citation>
    <scope>GENOME REANNOTATION</scope>
    <source>
        <strain evidence="4">cv. Nipponbare</strain>
    </source>
</reference>
<evidence type="ECO:0000313" key="2">
    <source>
        <dbReference type="EMBL" id="BAD08995.1"/>
    </source>
</evidence>
<feature type="region of interest" description="Disordered" evidence="1">
    <location>
        <begin position="1"/>
        <end position="24"/>
    </location>
</feature>
<evidence type="ECO:0000256" key="1">
    <source>
        <dbReference type="SAM" id="MobiDB-lite"/>
    </source>
</evidence>
<evidence type="ECO:0000313" key="3">
    <source>
        <dbReference type="EMBL" id="BAD09217.1"/>
    </source>
</evidence>
<name>Q6ZG33_ORYSJ</name>
<reference evidence="2" key="1">
    <citation type="submission" date="2001-07" db="EMBL/GenBank/DDBJ databases">
        <title>Oryza sativa nipponbare(GA3) genomic DNA, chromosome 8, BAC clone:OJ1666_A04.</title>
        <authorList>
            <person name="Sasaki T."/>
            <person name="Matsumoto T."/>
            <person name="Yamamoto K."/>
        </authorList>
    </citation>
    <scope>NUCLEOTIDE SEQUENCE</scope>
</reference>
<dbReference type="AlphaFoldDB" id="Q6ZG33"/>
<evidence type="ECO:0000313" key="4">
    <source>
        <dbReference type="Proteomes" id="UP000000763"/>
    </source>
</evidence>